<dbReference type="Pfam" id="PF07715">
    <property type="entry name" value="Plug"/>
    <property type="match status" value="1"/>
</dbReference>
<organism evidence="6 7">
    <name type="scientific">Daejeonella rubra</name>
    <dbReference type="NCBI Taxonomy" id="990371"/>
    <lineage>
        <taxon>Bacteria</taxon>
        <taxon>Pseudomonadati</taxon>
        <taxon>Bacteroidota</taxon>
        <taxon>Sphingobacteriia</taxon>
        <taxon>Sphingobacteriales</taxon>
        <taxon>Sphingobacteriaceae</taxon>
        <taxon>Daejeonella</taxon>
    </lineage>
</organism>
<dbReference type="EMBL" id="FNHH01000023">
    <property type="protein sequence ID" value="SDM77637.1"/>
    <property type="molecule type" value="Genomic_DNA"/>
</dbReference>
<gene>
    <name evidence="6" type="ORF">SAMN05421813_12316</name>
</gene>
<evidence type="ECO:0000259" key="5">
    <source>
        <dbReference type="Pfam" id="PF07715"/>
    </source>
</evidence>
<feature type="transmembrane region" description="Helical" evidence="4">
    <location>
        <begin position="20"/>
        <end position="38"/>
    </location>
</feature>
<keyword evidence="2 4" id="KW-0472">Membrane</keyword>
<keyword evidence="4" id="KW-1133">Transmembrane helix</keyword>
<dbReference type="InterPro" id="IPR036942">
    <property type="entry name" value="Beta-barrel_TonB_sf"/>
</dbReference>
<keyword evidence="3" id="KW-0998">Cell outer membrane</keyword>
<dbReference type="Proteomes" id="UP000199226">
    <property type="component" value="Unassembled WGS sequence"/>
</dbReference>
<dbReference type="SUPFAM" id="SSF49464">
    <property type="entry name" value="Carboxypeptidase regulatory domain-like"/>
    <property type="match status" value="1"/>
</dbReference>
<dbReference type="GO" id="GO:0009279">
    <property type="term" value="C:cell outer membrane"/>
    <property type="evidence" value="ECO:0007669"/>
    <property type="project" value="UniProtKB-SubCell"/>
</dbReference>
<keyword evidence="4" id="KW-0812">Transmembrane</keyword>
<keyword evidence="7" id="KW-1185">Reference proteome</keyword>
<evidence type="ECO:0000256" key="2">
    <source>
        <dbReference type="ARBA" id="ARBA00023136"/>
    </source>
</evidence>
<dbReference type="Gene3D" id="2.40.170.20">
    <property type="entry name" value="TonB-dependent receptor, beta-barrel domain"/>
    <property type="match status" value="1"/>
</dbReference>
<dbReference type="SUPFAM" id="SSF56935">
    <property type="entry name" value="Porins"/>
    <property type="match status" value="1"/>
</dbReference>
<dbReference type="InterPro" id="IPR012910">
    <property type="entry name" value="Plug_dom"/>
</dbReference>
<dbReference type="Pfam" id="PF13715">
    <property type="entry name" value="CarbopepD_reg_2"/>
    <property type="match status" value="1"/>
</dbReference>
<dbReference type="Gene3D" id="2.60.40.1120">
    <property type="entry name" value="Carboxypeptidase-like, regulatory domain"/>
    <property type="match status" value="1"/>
</dbReference>
<dbReference type="STRING" id="990371.SAMN05421813_12316"/>
<name>A0A1G9W082_9SPHI</name>
<protein>
    <submittedName>
        <fullName evidence="6">TonB-dependent Receptor Plug Domain</fullName>
    </submittedName>
</protein>
<evidence type="ECO:0000256" key="1">
    <source>
        <dbReference type="ARBA" id="ARBA00004442"/>
    </source>
</evidence>
<evidence type="ECO:0000256" key="3">
    <source>
        <dbReference type="ARBA" id="ARBA00023237"/>
    </source>
</evidence>
<comment type="subcellular location">
    <subcellularLocation>
        <location evidence="1">Cell outer membrane</location>
    </subcellularLocation>
</comment>
<evidence type="ECO:0000313" key="6">
    <source>
        <dbReference type="EMBL" id="SDM77637.1"/>
    </source>
</evidence>
<dbReference type="AlphaFoldDB" id="A0A1G9W082"/>
<keyword evidence="6" id="KW-0675">Receptor</keyword>
<accession>A0A1G9W082</accession>
<reference evidence="7" key="1">
    <citation type="submission" date="2016-10" db="EMBL/GenBank/DDBJ databases">
        <authorList>
            <person name="Varghese N."/>
            <person name="Submissions S."/>
        </authorList>
    </citation>
    <scope>NUCLEOTIDE SEQUENCE [LARGE SCALE GENOMIC DNA]</scope>
    <source>
        <strain evidence="7">DSM 24536</strain>
    </source>
</reference>
<sequence length="833" mass="94573">MNVKKKQRQLLIFHSIKPNFRYFVVLLRFFLFLPLLLFSNKIIAQDLTVIKGVITSEKGELLSGVTIQVKDTRLITQTNREGEYLLNKVPLNATLIFSRLGYKDLSLDFGLLSDKDNIQNIILITDIQSLDEVHITERFNSSNSISIEAAKFSSFPQTSGSFESFIKNLPGVSGNNELSSQYSVRGGNFDENLIYLNDVEIFRPMLIRSGQQEGLGFINPDLASSIFFSAGGFEARYGDKLSSILDVRYSKPDSLSLEAQAGFLSSSATLKLPLKNGFFLAGIRNKKNQSFLGRQNIEGEYHSGFSDYQFLLRQNISSKLNLSLFGLYNGGEVKISPDKRITEFGTSDDVLRLFVNYEGEESSNYNALNSALTFSYNASNSLNFKWINSIASINVEEQADLLGWYSFNEKEGGGLNPSNGGSLLGMGSNQTFSNNYLKSLIYNTELRMYKQVKSSFFEMGVRFQSDRIDDRIDEYTAVDTSGYAFPDQGNWMYSGLIDQQNLVKIRRFSGFVQNTFSLRPNLMMAAGVRLNYNTYSKENMISPRVSLMYNPGHRDHLLIRFSAGTYNQAPFYREIKNYNGSLNAAARSQRSFQLITGTDYKFNGLGTRLKFSSEVYYKILSRITPYKIEDLKIRYLSDKMSKGYAAGADLSISGNFAKDLESTFRISVMKTEEDIKDDFYLSKDAQGNQITIRPGYLKRPTDQLFNIGMMFQDRLIQNPTYKVHLNLIYSSSLPVGPPGPDRHTDQFKIPAYKRADIGFSKDLADPEGKRSSVFIKKYFQALSLHAELFNLLNFKNTTSYLWLNDKMANQYAVPNYLTSRMFNFRVIAKLKSR</sequence>
<dbReference type="InterPro" id="IPR008969">
    <property type="entry name" value="CarboxyPept-like_regulatory"/>
</dbReference>
<evidence type="ECO:0000313" key="7">
    <source>
        <dbReference type="Proteomes" id="UP000199226"/>
    </source>
</evidence>
<proteinExistence type="predicted"/>
<feature type="domain" description="TonB-dependent receptor plug" evidence="5">
    <location>
        <begin position="158"/>
        <end position="239"/>
    </location>
</feature>
<evidence type="ECO:0000256" key="4">
    <source>
        <dbReference type="SAM" id="Phobius"/>
    </source>
</evidence>